<comment type="caution">
    <text evidence="6">The sequence shown here is derived from an EMBL/GenBank/DDBJ whole genome shotgun (WGS) entry which is preliminary data.</text>
</comment>
<reference evidence="6 7" key="1">
    <citation type="submission" date="2020-11" db="EMBL/GenBank/DDBJ databases">
        <title>A novel isolate from a Black sea contaminated sediment with potential to produce alkanes: Plantactinospora alkalitolerans sp. nov.</title>
        <authorList>
            <person name="Carro L."/>
            <person name="Veyisoglu A."/>
            <person name="Guven K."/>
            <person name="Schumann P."/>
            <person name="Klenk H.-P."/>
            <person name="Sahin N."/>
        </authorList>
    </citation>
    <scope>NUCLEOTIDE SEQUENCE [LARGE SCALE GENOMIC DNA]</scope>
    <source>
        <strain evidence="6 7">S1510</strain>
    </source>
</reference>
<proteinExistence type="predicted"/>
<evidence type="ECO:0000256" key="1">
    <source>
        <dbReference type="ARBA" id="ARBA00004141"/>
    </source>
</evidence>
<keyword evidence="3 5" id="KW-1133">Transmembrane helix</keyword>
<dbReference type="RefSeq" id="WP_196205946.1">
    <property type="nucleotide sequence ID" value="NZ_JADPUN010000345.1"/>
</dbReference>
<name>A0ABS0H7L7_9ACTN</name>
<comment type="subcellular location">
    <subcellularLocation>
        <location evidence="1">Membrane</location>
        <topology evidence="1">Multi-pass membrane protein</topology>
    </subcellularLocation>
</comment>
<dbReference type="Pfam" id="PF13564">
    <property type="entry name" value="DoxX_2"/>
    <property type="match status" value="1"/>
</dbReference>
<evidence type="ECO:0000313" key="7">
    <source>
        <dbReference type="Proteomes" id="UP000638560"/>
    </source>
</evidence>
<dbReference type="Proteomes" id="UP000638560">
    <property type="component" value="Unassembled WGS sequence"/>
</dbReference>
<sequence>MTGSTAIGSKMRAETAEHAGTGKKTNVALWVLQVLVASVFFLAGLSKMIFPLEIFHQIGWGMWFQYLTGVLEMVGAVALLIRRTSGVAALAFVGLAICAVNFHVFVLDSSLIPIALLGICAAIIAYGRRHTISALLGDVFGRR</sequence>
<protein>
    <submittedName>
        <fullName evidence="6">DoxX family protein</fullName>
    </submittedName>
</protein>
<dbReference type="InterPro" id="IPR032808">
    <property type="entry name" value="DoxX"/>
</dbReference>
<feature type="transmembrane region" description="Helical" evidence="5">
    <location>
        <begin position="111"/>
        <end position="127"/>
    </location>
</feature>
<feature type="transmembrane region" description="Helical" evidence="5">
    <location>
        <begin position="87"/>
        <end position="105"/>
    </location>
</feature>
<evidence type="ECO:0000313" key="6">
    <source>
        <dbReference type="EMBL" id="MBF9134465.1"/>
    </source>
</evidence>
<accession>A0ABS0H7L7</accession>
<evidence type="ECO:0000256" key="5">
    <source>
        <dbReference type="SAM" id="Phobius"/>
    </source>
</evidence>
<keyword evidence="7" id="KW-1185">Reference proteome</keyword>
<feature type="transmembrane region" description="Helical" evidence="5">
    <location>
        <begin position="27"/>
        <end position="50"/>
    </location>
</feature>
<evidence type="ECO:0000256" key="3">
    <source>
        <dbReference type="ARBA" id="ARBA00022989"/>
    </source>
</evidence>
<organism evidence="6 7">
    <name type="scientific">Plantactinospora alkalitolerans</name>
    <dbReference type="NCBI Taxonomy" id="2789879"/>
    <lineage>
        <taxon>Bacteria</taxon>
        <taxon>Bacillati</taxon>
        <taxon>Actinomycetota</taxon>
        <taxon>Actinomycetes</taxon>
        <taxon>Micromonosporales</taxon>
        <taxon>Micromonosporaceae</taxon>
        <taxon>Plantactinospora</taxon>
    </lineage>
</organism>
<gene>
    <name evidence="6" type="ORF">I0C86_36880</name>
</gene>
<evidence type="ECO:0000256" key="2">
    <source>
        <dbReference type="ARBA" id="ARBA00022692"/>
    </source>
</evidence>
<keyword evidence="4 5" id="KW-0472">Membrane</keyword>
<evidence type="ECO:0000256" key="4">
    <source>
        <dbReference type="ARBA" id="ARBA00023136"/>
    </source>
</evidence>
<feature type="transmembrane region" description="Helical" evidence="5">
    <location>
        <begin position="62"/>
        <end position="80"/>
    </location>
</feature>
<dbReference type="EMBL" id="JADPUN010000345">
    <property type="protein sequence ID" value="MBF9134465.1"/>
    <property type="molecule type" value="Genomic_DNA"/>
</dbReference>
<keyword evidence="2 5" id="KW-0812">Transmembrane</keyword>